<evidence type="ECO:0000256" key="1">
    <source>
        <dbReference type="SAM" id="MobiDB-lite"/>
    </source>
</evidence>
<dbReference type="InterPro" id="IPR045881">
    <property type="entry name" value="MNM1-like"/>
</dbReference>
<feature type="region of interest" description="Disordered" evidence="1">
    <location>
        <begin position="55"/>
        <end position="89"/>
    </location>
</feature>
<evidence type="ECO:0000313" key="2">
    <source>
        <dbReference type="EMBL" id="KAL3627513.1"/>
    </source>
</evidence>
<feature type="region of interest" description="Disordered" evidence="1">
    <location>
        <begin position="410"/>
        <end position="429"/>
    </location>
</feature>
<dbReference type="PANTHER" id="PTHR34682">
    <property type="entry name" value="AT HOOK MOTIF-CONTAINING PROTEIN"/>
    <property type="match status" value="1"/>
</dbReference>
<dbReference type="EMBL" id="JAVIJP010000039">
    <property type="protein sequence ID" value="KAL3627513.1"/>
    <property type="molecule type" value="Genomic_DNA"/>
</dbReference>
<name>A0ABD3CD66_9LAMI</name>
<dbReference type="PANTHER" id="PTHR34682:SF3">
    <property type="entry name" value="AT HOOK MOTIF-CONTAINING PROTEIN"/>
    <property type="match status" value="1"/>
</dbReference>
<gene>
    <name evidence="2" type="ORF">CASFOL_028876</name>
</gene>
<comment type="caution">
    <text evidence="2">The sequence shown here is derived from an EMBL/GenBank/DDBJ whole genome shotgun (WGS) entry which is preliminary data.</text>
</comment>
<accession>A0ABD3CD66</accession>
<dbReference type="Proteomes" id="UP001632038">
    <property type="component" value="Unassembled WGS sequence"/>
</dbReference>
<protein>
    <submittedName>
        <fullName evidence="2">Uncharacterized protein</fullName>
    </submittedName>
</protein>
<organism evidence="2 3">
    <name type="scientific">Castilleja foliolosa</name>
    <dbReference type="NCBI Taxonomy" id="1961234"/>
    <lineage>
        <taxon>Eukaryota</taxon>
        <taxon>Viridiplantae</taxon>
        <taxon>Streptophyta</taxon>
        <taxon>Embryophyta</taxon>
        <taxon>Tracheophyta</taxon>
        <taxon>Spermatophyta</taxon>
        <taxon>Magnoliopsida</taxon>
        <taxon>eudicotyledons</taxon>
        <taxon>Gunneridae</taxon>
        <taxon>Pentapetalae</taxon>
        <taxon>asterids</taxon>
        <taxon>lamiids</taxon>
        <taxon>Lamiales</taxon>
        <taxon>Orobanchaceae</taxon>
        <taxon>Pedicularideae</taxon>
        <taxon>Castillejinae</taxon>
        <taxon>Castilleja</taxon>
    </lineage>
</organism>
<keyword evidence="3" id="KW-1185">Reference proteome</keyword>
<proteinExistence type="predicted"/>
<evidence type="ECO:0000313" key="3">
    <source>
        <dbReference type="Proteomes" id="UP001632038"/>
    </source>
</evidence>
<reference evidence="3" key="1">
    <citation type="journal article" date="2024" name="IScience">
        <title>Strigolactones Initiate the Formation of Haustorium-like Structures in Castilleja.</title>
        <authorList>
            <person name="Buerger M."/>
            <person name="Peterson D."/>
            <person name="Chory J."/>
        </authorList>
    </citation>
    <scope>NUCLEOTIDE SEQUENCE [LARGE SCALE GENOMIC DNA]</scope>
</reference>
<sequence>MKFGPYNAFSVLSYSINHLSGNLTFLQKNKVAVSTLSVHTNSSFKMADISISLPAKRRRGRPRKDGNLSREATLRSPENRNCINNTTPHTATIYPTPDGLKNNKNLKFDCIIGSMIYGVIEGSFDAGYLISVRIGNNDTPLRGVIFQPKKFVPITAANDVAPQARMYQRLPFSDNASPIISSSGFGPQPPTASKQTVVRPFLPYYNNQPAFSSHDTTMMRSSSYPNIGCGPRAPMVGANQRSPSVHTTDETMQPFQIHGKFAEPTFELGNSTHNKRTGSNVELHHNCMEDMPGPAFGIQQVETNNTNNYKNPRDLGVNFHQDLFTGQSQPNNFQSAYVDNIPKSPNLNLDLSSVHETKQPQTNYFIHNETKSPANNNLGYHHALVSGNPLLLPPEFSIGEPLEFMMGKNQSLPNSKGRQQTSYEAMSSPSGHYKLELATPQSTMNEQTNNCSGGGCITDMDFVLSDVIQPVEHQGNVTKHR</sequence>
<dbReference type="AlphaFoldDB" id="A0ABD3CD66"/>
<feature type="compositionally biased region" description="Polar residues" evidence="1">
    <location>
        <begin position="79"/>
        <end position="89"/>
    </location>
</feature>